<keyword evidence="2" id="KW-1185">Reference proteome</keyword>
<dbReference type="Pfam" id="PF10042">
    <property type="entry name" value="DUF2278"/>
    <property type="match status" value="1"/>
</dbReference>
<proteinExistence type="predicted"/>
<sequence>MPVPHYGIWVGEPLSFIAQRERIDPKSPHIYLKFKNSREEHRIYEAAINIKSLDHDTRLVFWLVENFQHSLTDTLQDLEPGFQSISNGDGLGIDYIRDGLITLSEGELLPHDLPGPNNDIIDRVAPILASAIKRKATIYIWGSEYSPRKDGIHDIHMNQGSLPRFENGVGQDGAVLLHFPDDGHWEGIFIAFASQRVPTDDRTGVPVPGAVELVDQLQTTDSADLNCE</sequence>
<dbReference type="AlphaFoldDB" id="A0A8H4VXD6"/>
<dbReference type="Proteomes" id="UP000566819">
    <property type="component" value="Unassembled WGS sequence"/>
</dbReference>
<gene>
    <name evidence="1" type="ORF">G7Y89_g11971</name>
</gene>
<dbReference type="InterPro" id="IPR019268">
    <property type="entry name" value="DUF2278"/>
</dbReference>
<reference evidence="1 2" key="1">
    <citation type="submission" date="2020-03" db="EMBL/GenBank/DDBJ databases">
        <title>Draft Genome Sequence of Cudoniella acicularis.</title>
        <authorList>
            <person name="Buettner E."/>
            <person name="Kellner H."/>
        </authorList>
    </citation>
    <scope>NUCLEOTIDE SEQUENCE [LARGE SCALE GENOMIC DNA]</scope>
    <source>
        <strain evidence="1 2">DSM 108380</strain>
    </source>
</reference>
<name>A0A8H4VXD6_9HELO</name>
<organism evidence="1 2">
    <name type="scientific">Cudoniella acicularis</name>
    <dbReference type="NCBI Taxonomy" id="354080"/>
    <lineage>
        <taxon>Eukaryota</taxon>
        <taxon>Fungi</taxon>
        <taxon>Dikarya</taxon>
        <taxon>Ascomycota</taxon>
        <taxon>Pezizomycotina</taxon>
        <taxon>Leotiomycetes</taxon>
        <taxon>Helotiales</taxon>
        <taxon>Tricladiaceae</taxon>
        <taxon>Cudoniella</taxon>
    </lineage>
</organism>
<evidence type="ECO:0000313" key="2">
    <source>
        <dbReference type="Proteomes" id="UP000566819"/>
    </source>
</evidence>
<evidence type="ECO:0000313" key="1">
    <source>
        <dbReference type="EMBL" id="KAF4626188.1"/>
    </source>
</evidence>
<dbReference type="EMBL" id="JAAMPI010001203">
    <property type="protein sequence ID" value="KAF4626188.1"/>
    <property type="molecule type" value="Genomic_DNA"/>
</dbReference>
<protein>
    <recommendedName>
        <fullName evidence="3">DUF2278 domain-containing protein</fullName>
    </recommendedName>
</protein>
<comment type="caution">
    <text evidence="1">The sequence shown here is derived from an EMBL/GenBank/DDBJ whole genome shotgun (WGS) entry which is preliminary data.</text>
</comment>
<dbReference type="OrthoDB" id="2580841at2759"/>
<accession>A0A8H4VXD6</accession>
<evidence type="ECO:0008006" key="3">
    <source>
        <dbReference type="Google" id="ProtNLM"/>
    </source>
</evidence>